<sequence length="102" mass="11804">MGLTYEKVFSNSFDKHIDARMLSFRLVKHLERAGCPRFTFHAFRHTHASILLNAGLPYKEIQTRLGHAKLSMTMDIYSHLSKDNQKNATSFYEKAIEKLKSS</sequence>
<dbReference type="Pfam" id="PF00589">
    <property type="entry name" value="Phage_integrase"/>
    <property type="match status" value="1"/>
</dbReference>
<proteinExistence type="inferred from homology"/>
<evidence type="ECO:0000313" key="10">
    <source>
        <dbReference type="Proteomes" id="UP000312530"/>
    </source>
</evidence>
<dbReference type="Gene3D" id="1.10.443.10">
    <property type="entry name" value="Intergrase catalytic core"/>
    <property type="match status" value="1"/>
</dbReference>
<dbReference type="GO" id="GO:0006310">
    <property type="term" value="P:DNA recombination"/>
    <property type="evidence" value="ECO:0007669"/>
    <property type="project" value="UniProtKB-KW"/>
</dbReference>
<organism evidence="6 9">
    <name type="scientific">Streptococcus pneumoniae</name>
    <dbReference type="NCBI Taxonomy" id="1313"/>
    <lineage>
        <taxon>Bacteria</taxon>
        <taxon>Bacillati</taxon>
        <taxon>Bacillota</taxon>
        <taxon>Bacilli</taxon>
        <taxon>Lactobacillales</taxon>
        <taxon>Streptococcaceae</taxon>
        <taxon>Streptococcus</taxon>
    </lineage>
</organism>
<dbReference type="EMBL" id="UHFW01000006">
    <property type="protein sequence ID" value="SUN83499.1"/>
    <property type="molecule type" value="Genomic_DNA"/>
</dbReference>
<evidence type="ECO:0000256" key="1">
    <source>
        <dbReference type="ARBA" id="ARBA00008857"/>
    </source>
</evidence>
<dbReference type="InterPro" id="IPR050090">
    <property type="entry name" value="Tyrosine_recombinase_XerCD"/>
</dbReference>
<protein>
    <submittedName>
        <fullName evidence="6">Integrase</fullName>
    </submittedName>
</protein>
<evidence type="ECO:0000313" key="8">
    <source>
        <dbReference type="Proteomes" id="UP000254854"/>
    </source>
</evidence>
<keyword evidence="3" id="KW-0233">DNA recombination</keyword>
<dbReference type="PANTHER" id="PTHR30349">
    <property type="entry name" value="PHAGE INTEGRASE-RELATED"/>
    <property type="match status" value="1"/>
</dbReference>
<evidence type="ECO:0000313" key="7">
    <source>
        <dbReference type="EMBL" id="VOG83159.1"/>
    </source>
</evidence>
<evidence type="ECO:0000256" key="3">
    <source>
        <dbReference type="ARBA" id="ARBA00023172"/>
    </source>
</evidence>
<accession>A0A0T7SUE1</accession>
<dbReference type="EMBL" id="CAAULE010000014">
    <property type="protein sequence ID" value="VOG83159.1"/>
    <property type="molecule type" value="Genomic_DNA"/>
</dbReference>
<dbReference type="Proteomes" id="UP000311381">
    <property type="component" value="Unassembled WGS sequence"/>
</dbReference>
<evidence type="ECO:0000259" key="4">
    <source>
        <dbReference type="PROSITE" id="PS51898"/>
    </source>
</evidence>
<dbReference type="SUPFAM" id="SSF56349">
    <property type="entry name" value="DNA breaking-rejoining enzymes"/>
    <property type="match status" value="1"/>
</dbReference>
<evidence type="ECO:0000313" key="5">
    <source>
        <dbReference type="EMBL" id="SUN83499.1"/>
    </source>
</evidence>
<dbReference type="Proteomes" id="UP000254854">
    <property type="component" value="Unassembled WGS sequence"/>
</dbReference>
<evidence type="ECO:0000313" key="6">
    <source>
        <dbReference type="EMBL" id="VMC99724.1"/>
    </source>
</evidence>
<reference evidence="5 8" key="1">
    <citation type="submission" date="2018-06" db="EMBL/GenBank/DDBJ databases">
        <authorList>
            <consortium name="Pathogen Informatics"/>
            <person name="Doyle S."/>
        </authorList>
    </citation>
    <scope>NUCLEOTIDE SEQUENCE [LARGE SCALE GENOMIC DNA]</scope>
    <source>
        <strain evidence="5 8">NCTC13734</strain>
    </source>
</reference>
<evidence type="ECO:0000256" key="2">
    <source>
        <dbReference type="ARBA" id="ARBA00023125"/>
    </source>
</evidence>
<dbReference type="PROSITE" id="PS51898">
    <property type="entry name" value="TYR_RECOMBINASE"/>
    <property type="match status" value="1"/>
</dbReference>
<evidence type="ECO:0000313" key="9">
    <source>
        <dbReference type="Proteomes" id="UP000311381"/>
    </source>
</evidence>
<dbReference type="InterPro" id="IPR002104">
    <property type="entry name" value="Integrase_catalytic"/>
</dbReference>
<dbReference type="InterPro" id="IPR013762">
    <property type="entry name" value="Integrase-like_cat_sf"/>
</dbReference>
<dbReference type="EMBL" id="CAAQRO010000013">
    <property type="protein sequence ID" value="VMC99724.1"/>
    <property type="molecule type" value="Genomic_DNA"/>
</dbReference>
<reference evidence="9 10" key="2">
    <citation type="submission" date="2019-04" db="EMBL/GenBank/DDBJ databases">
        <authorList>
            <consortium name="Pathogen Informatics"/>
        </authorList>
    </citation>
    <scope>NUCLEOTIDE SEQUENCE [LARGE SCALE GENOMIC DNA]</scope>
    <source>
        <strain evidence="9 10">GPSC47</strain>
    </source>
</reference>
<dbReference type="GO" id="GO:0015074">
    <property type="term" value="P:DNA integration"/>
    <property type="evidence" value="ECO:0007669"/>
    <property type="project" value="InterPro"/>
</dbReference>
<name>A0A0T7SUE1_STREE</name>
<dbReference type="GO" id="GO:0003677">
    <property type="term" value="F:DNA binding"/>
    <property type="evidence" value="ECO:0007669"/>
    <property type="project" value="UniProtKB-KW"/>
</dbReference>
<dbReference type="PANTHER" id="PTHR30349:SF41">
    <property type="entry name" value="INTEGRASE_RECOMBINASE PROTEIN MJ0367-RELATED"/>
    <property type="match status" value="1"/>
</dbReference>
<dbReference type="AlphaFoldDB" id="A0A0T7SUE1"/>
<feature type="domain" description="Tyr recombinase" evidence="4">
    <location>
        <begin position="1"/>
        <end position="90"/>
    </location>
</feature>
<dbReference type="Proteomes" id="UP000312530">
    <property type="component" value="Unassembled WGS sequence"/>
</dbReference>
<keyword evidence="2" id="KW-0238">DNA-binding</keyword>
<comment type="similarity">
    <text evidence="1">Belongs to the 'phage' integrase family.</text>
</comment>
<dbReference type="InterPro" id="IPR011010">
    <property type="entry name" value="DNA_brk_join_enz"/>
</dbReference>
<gene>
    <name evidence="5" type="ORF">NCTC13734_00105</name>
    <name evidence="6" type="ORF">SAMEA2627268_01740</name>
    <name evidence="7" type="ORF">SAMEA2696453_01585</name>
</gene>